<dbReference type="InterPro" id="IPR006260">
    <property type="entry name" value="TonB/TolA_C"/>
</dbReference>
<dbReference type="SUPFAM" id="SSF74653">
    <property type="entry name" value="TolA/TonB C-terminal domain"/>
    <property type="match status" value="1"/>
</dbReference>
<keyword evidence="3" id="KW-0813">Transport</keyword>
<feature type="region of interest" description="Disordered" evidence="10">
    <location>
        <begin position="43"/>
        <end position="165"/>
    </location>
</feature>
<dbReference type="InterPro" id="IPR051045">
    <property type="entry name" value="TonB-dependent_transducer"/>
</dbReference>
<keyword evidence="5" id="KW-0997">Cell inner membrane</keyword>
<sequence>MKKYVLISLIVHLAILFLFATIETEEPEKEKLVKNEVVPIAFVAKQTSDNPGAKTLDTQEREKPKEEKPKSEPKIEKKVEEKKIEEKKVEEKKPVEKPIEKKAEKTEEKKIESNIPSKNEPSHSDTSSKSSSESSSTSSSDKSSNHSSDGGSPNGSSSGEDLGSNFIADGDGTYIALTSEGINYQIINEVEPDYPSQAESIGYSKKVQVTVKFLVGLKGNVEKAEIIKSHKDLGFDAEVMKAIKKWKFKPIFHKGKNIKVYFTKTFVFEPQ</sequence>
<evidence type="ECO:0000256" key="5">
    <source>
        <dbReference type="ARBA" id="ARBA00022519"/>
    </source>
</evidence>
<dbReference type="Proteomes" id="UP000228552">
    <property type="component" value="Chromosome"/>
</dbReference>
<evidence type="ECO:0000256" key="7">
    <source>
        <dbReference type="ARBA" id="ARBA00022927"/>
    </source>
</evidence>
<dbReference type="EMBL" id="CP024700">
    <property type="protein sequence ID" value="ATV62721.1"/>
    <property type="molecule type" value="Genomic_DNA"/>
</dbReference>
<dbReference type="GO" id="GO:0098797">
    <property type="term" value="C:plasma membrane protein complex"/>
    <property type="evidence" value="ECO:0007669"/>
    <property type="project" value="TreeGrafter"/>
</dbReference>
<evidence type="ECO:0000256" key="9">
    <source>
        <dbReference type="ARBA" id="ARBA00023136"/>
    </source>
</evidence>
<dbReference type="PANTHER" id="PTHR33446">
    <property type="entry name" value="PROTEIN TONB-RELATED"/>
    <property type="match status" value="1"/>
</dbReference>
<dbReference type="RefSeq" id="WP_099988445.1">
    <property type="nucleotide sequence ID" value="NZ_CP024700.1"/>
</dbReference>
<dbReference type="PROSITE" id="PS52015">
    <property type="entry name" value="TONB_CTD"/>
    <property type="match status" value="1"/>
</dbReference>
<dbReference type="NCBIfam" id="TIGR01352">
    <property type="entry name" value="tonB_Cterm"/>
    <property type="match status" value="1"/>
</dbReference>
<keyword evidence="6" id="KW-0812">Transmembrane</keyword>
<feature type="domain" description="TonB C-terminal" evidence="11">
    <location>
        <begin position="181"/>
        <end position="271"/>
    </location>
</feature>
<keyword evidence="13" id="KW-1185">Reference proteome</keyword>
<keyword evidence="8" id="KW-1133">Transmembrane helix</keyword>
<comment type="subcellular location">
    <subcellularLocation>
        <location evidence="1">Cell inner membrane</location>
        <topology evidence="1">Single-pass membrane protein</topology>
        <orientation evidence="1">Periplasmic side</orientation>
    </subcellularLocation>
</comment>
<dbReference type="Pfam" id="PF03544">
    <property type="entry name" value="TonB_C"/>
    <property type="match status" value="1"/>
</dbReference>
<dbReference type="Gene3D" id="3.30.1150.10">
    <property type="match status" value="1"/>
</dbReference>
<evidence type="ECO:0000256" key="6">
    <source>
        <dbReference type="ARBA" id="ARBA00022692"/>
    </source>
</evidence>
<dbReference type="PANTHER" id="PTHR33446:SF2">
    <property type="entry name" value="PROTEIN TONB"/>
    <property type="match status" value="1"/>
</dbReference>
<comment type="similarity">
    <text evidence="2">Belongs to the TonB family.</text>
</comment>
<organism evidence="12 13">
    <name type="scientific">Fusobacterium pseudoperiodonticum</name>
    <dbReference type="NCBI Taxonomy" id="2663009"/>
    <lineage>
        <taxon>Bacteria</taxon>
        <taxon>Fusobacteriati</taxon>
        <taxon>Fusobacteriota</taxon>
        <taxon>Fusobacteriia</taxon>
        <taxon>Fusobacteriales</taxon>
        <taxon>Fusobacteriaceae</taxon>
        <taxon>Fusobacterium</taxon>
    </lineage>
</organism>
<evidence type="ECO:0000256" key="10">
    <source>
        <dbReference type="SAM" id="MobiDB-lite"/>
    </source>
</evidence>
<dbReference type="InterPro" id="IPR037682">
    <property type="entry name" value="TonB_C"/>
</dbReference>
<accession>A0AAD0F2L9</accession>
<evidence type="ECO:0000259" key="11">
    <source>
        <dbReference type="PROSITE" id="PS52015"/>
    </source>
</evidence>
<evidence type="ECO:0000313" key="12">
    <source>
        <dbReference type="EMBL" id="ATV62721.1"/>
    </source>
</evidence>
<protein>
    <submittedName>
        <fullName evidence="12">Energy transducer TonB</fullName>
    </submittedName>
</protein>
<evidence type="ECO:0000256" key="2">
    <source>
        <dbReference type="ARBA" id="ARBA00006555"/>
    </source>
</evidence>
<name>A0AAD0F2L9_9FUSO</name>
<keyword evidence="4" id="KW-1003">Cell membrane</keyword>
<gene>
    <name evidence="12" type="ORF">CTM74_13320</name>
</gene>
<evidence type="ECO:0000256" key="4">
    <source>
        <dbReference type="ARBA" id="ARBA00022475"/>
    </source>
</evidence>
<dbReference type="GO" id="GO:0031992">
    <property type="term" value="F:energy transducer activity"/>
    <property type="evidence" value="ECO:0007669"/>
    <property type="project" value="TreeGrafter"/>
</dbReference>
<evidence type="ECO:0000256" key="3">
    <source>
        <dbReference type="ARBA" id="ARBA00022448"/>
    </source>
</evidence>
<keyword evidence="9" id="KW-0472">Membrane</keyword>
<keyword evidence="7" id="KW-0653">Protein transport</keyword>
<feature type="compositionally biased region" description="Low complexity" evidence="10">
    <location>
        <begin position="124"/>
        <end position="161"/>
    </location>
</feature>
<evidence type="ECO:0000256" key="8">
    <source>
        <dbReference type="ARBA" id="ARBA00022989"/>
    </source>
</evidence>
<evidence type="ECO:0000313" key="13">
    <source>
        <dbReference type="Proteomes" id="UP000228552"/>
    </source>
</evidence>
<proteinExistence type="inferred from homology"/>
<feature type="compositionally biased region" description="Basic and acidic residues" evidence="10">
    <location>
        <begin position="57"/>
        <end position="112"/>
    </location>
</feature>
<dbReference type="GO" id="GO:0055085">
    <property type="term" value="P:transmembrane transport"/>
    <property type="evidence" value="ECO:0007669"/>
    <property type="project" value="InterPro"/>
</dbReference>
<evidence type="ECO:0000256" key="1">
    <source>
        <dbReference type="ARBA" id="ARBA00004383"/>
    </source>
</evidence>
<dbReference type="GO" id="GO:0015031">
    <property type="term" value="P:protein transport"/>
    <property type="evidence" value="ECO:0007669"/>
    <property type="project" value="UniProtKB-KW"/>
</dbReference>
<reference evidence="12 13" key="1">
    <citation type="submission" date="2017-11" db="EMBL/GenBank/DDBJ databases">
        <title>Genome sequencing of Fusobacterium periodonticum KCOM 1263.</title>
        <authorList>
            <person name="Kook J.-K."/>
            <person name="Park S.-N."/>
            <person name="Lim Y.K."/>
        </authorList>
    </citation>
    <scope>NUCLEOTIDE SEQUENCE [LARGE SCALE GENOMIC DNA]</scope>
    <source>
        <strain evidence="12 13">KCOM 1263</strain>
    </source>
</reference>
<dbReference type="AlphaFoldDB" id="A0AAD0F2L9"/>